<gene>
    <name evidence="1" type="ORF">PsYK624_141160</name>
</gene>
<evidence type="ECO:0000313" key="2">
    <source>
        <dbReference type="Proteomes" id="UP000703269"/>
    </source>
</evidence>
<reference evidence="1 2" key="1">
    <citation type="submission" date="2021-08" db="EMBL/GenBank/DDBJ databases">
        <title>Draft Genome Sequence of Phanerochaete sordida strain YK-624.</title>
        <authorList>
            <person name="Mori T."/>
            <person name="Dohra H."/>
            <person name="Suzuki T."/>
            <person name="Kawagishi H."/>
            <person name="Hirai H."/>
        </authorList>
    </citation>
    <scope>NUCLEOTIDE SEQUENCE [LARGE SCALE GENOMIC DNA]</scope>
    <source>
        <strain evidence="1 2">YK-624</strain>
    </source>
</reference>
<name>A0A9P3GR32_9APHY</name>
<proteinExistence type="predicted"/>
<dbReference type="EMBL" id="BPQB01000078">
    <property type="protein sequence ID" value="GJE97894.1"/>
    <property type="molecule type" value="Genomic_DNA"/>
</dbReference>
<sequence length="204" mass="23176">MPREARFATDFASLDIARAHLPYPAFPRLCYLKFTQKFLRLAHIIFLHSRLESATIYCIGNEEGFASFLRKAQTTAPNVLESLDGWYYPLTREALTCLSNRPRLRALSLLVHQFNMRIWDLPYLNKVTSLTSLKLAFAPGIIPTEWTRFLRSLDSAPLERIWVVVWAPQECPSTKSVPFLEALGQFTHLSACEATITSGAEQGL</sequence>
<protein>
    <submittedName>
        <fullName evidence="1">Uncharacterized protein</fullName>
    </submittedName>
</protein>
<dbReference type="AlphaFoldDB" id="A0A9P3GR32"/>
<evidence type="ECO:0000313" key="1">
    <source>
        <dbReference type="EMBL" id="GJE97894.1"/>
    </source>
</evidence>
<comment type="caution">
    <text evidence="1">The sequence shown here is derived from an EMBL/GenBank/DDBJ whole genome shotgun (WGS) entry which is preliminary data.</text>
</comment>
<keyword evidence="2" id="KW-1185">Reference proteome</keyword>
<dbReference type="Proteomes" id="UP000703269">
    <property type="component" value="Unassembled WGS sequence"/>
</dbReference>
<organism evidence="1 2">
    <name type="scientific">Phanerochaete sordida</name>
    <dbReference type="NCBI Taxonomy" id="48140"/>
    <lineage>
        <taxon>Eukaryota</taxon>
        <taxon>Fungi</taxon>
        <taxon>Dikarya</taxon>
        <taxon>Basidiomycota</taxon>
        <taxon>Agaricomycotina</taxon>
        <taxon>Agaricomycetes</taxon>
        <taxon>Polyporales</taxon>
        <taxon>Phanerochaetaceae</taxon>
        <taxon>Phanerochaete</taxon>
    </lineage>
</organism>
<accession>A0A9P3GR32</accession>